<keyword evidence="3" id="KW-1185">Reference proteome</keyword>
<dbReference type="Proteomes" id="UP000228535">
    <property type="component" value="Unassembled WGS sequence"/>
</dbReference>
<dbReference type="OrthoDB" id="872524at2"/>
<gene>
    <name evidence="2" type="ORF">CLV45_0973</name>
</gene>
<dbReference type="AlphaFoldDB" id="A0A2M9BNN2"/>
<feature type="signal peptide" evidence="1">
    <location>
        <begin position="1"/>
        <end position="21"/>
    </location>
</feature>
<dbReference type="InterPro" id="IPR026444">
    <property type="entry name" value="Secre_tail"/>
</dbReference>
<dbReference type="NCBIfam" id="TIGR04183">
    <property type="entry name" value="Por_Secre_tail"/>
    <property type="match status" value="1"/>
</dbReference>
<keyword evidence="1" id="KW-0732">Signal</keyword>
<organism evidence="2 3">
    <name type="scientific">Hymenobacter chitinivorans DSM 11115</name>
    <dbReference type="NCBI Taxonomy" id="1121954"/>
    <lineage>
        <taxon>Bacteria</taxon>
        <taxon>Pseudomonadati</taxon>
        <taxon>Bacteroidota</taxon>
        <taxon>Cytophagia</taxon>
        <taxon>Cytophagales</taxon>
        <taxon>Hymenobacteraceae</taxon>
        <taxon>Hymenobacter</taxon>
    </lineage>
</organism>
<dbReference type="EMBL" id="PGFA01000001">
    <property type="protein sequence ID" value="PJJ59554.1"/>
    <property type="molecule type" value="Genomic_DNA"/>
</dbReference>
<feature type="chain" id="PRO_5014805863" evidence="1">
    <location>
        <begin position="22"/>
        <end position="408"/>
    </location>
</feature>
<evidence type="ECO:0000256" key="1">
    <source>
        <dbReference type="SAM" id="SignalP"/>
    </source>
</evidence>
<comment type="caution">
    <text evidence="2">The sequence shown here is derived from an EMBL/GenBank/DDBJ whole genome shotgun (WGS) entry which is preliminary data.</text>
</comment>
<dbReference type="RefSeq" id="WP_100335269.1">
    <property type="nucleotide sequence ID" value="NZ_PGFA01000001.1"/>
</dbReference>
<accession>A0A2M9BNN2</accession>
<evidence type="ECO:0000313" key="2">
    <source>
        <dbReference type="EMBL" id="PJJ59554.1"/>
    </source>
</evidence>
<protein>
    <submittedName>
        <fullName evidence="2">Putative secreted protein (Por secretion system target)</fullName>
    </submittedName>
</protein>
<name>A0A2M9BNN2_9BACT</name>
<proteinExistence type="predicted"/>
<reference evidence="2 3" key="1">
    <citation type="submission" date="2017-11" db="EMBL/GenBank/DDBJ databases">
        <title>Genomic Encyclopedia of Archaeal and Bacterial Type Strains, Phase II (KMG-II): From Individual Species to Whole Genera.</title>
        <authorList>
            <person name="Goeker M."/>
        </authorList>
    </citation>
    <scope>NUCLEOTIDE SEQUENCE [LARGE SCALE GENOMIC DNA]</scope>
    <source>
        <strain evidence="2 3">DSM 11115</strain>
    </source>
</reference>
<evidence type="ECO:0000313" key="3">
    <source>
        <dbReference type="Proteomes" id="UP000228535"/>
    </source>
</evidence>
<sequence length="408" mass="44204">MKYLLPLALLGALLNGLTATAQTGSITLTPANFPASPTAVDRYRPAHGVSHPGFVLPQPGAGRVWDYSSLTADSAALEQTYQAPPAAGPFPTAQRRYALATTTPERLALPQHGLWHSFTGEVYEDVRADGRRLLGQTFDEQQFALPSTNGTPGNFLRVPAQTETDYNYRTPLPLTATTNSRSSAYERMFPEITLRELGLNAVRVRLVHYTVIQTDEVVGYGTLQLPKPTGGSAAFPALMVRTHRQEIDSAYLQGQPAPAAVLQALQMEQGQRQDVYQTAFYRENSSQPALLLYHTDATFSTLRNWFSIWFSGEDNLSTITGVRPAQARAGALQAYPNPTTAGQLTLVLPGERQALQVVVRDLLGRQMATAAAVSGQPTPVLQGLSAGLYLVEATTPAGLRSTVRVQVE</sequence>